<evidence type="ECO:0000256" key="1">
    <source>
        <dbReference type="SAM" id="MobiDB-lite"/>
    </source>
</evidence>
<evidence type="ECO:0000259" key="3">
    <source>
        <dbReference type="Pfam" id="PF20151"/>
    </source>
</evidence>
<feature type="domain" description="DUF6533" evidence="3">
    <location>
        <begin position="35"/>
        <end position="78"/>
    </location>
</feature>
<name>A0A0C9UDP0_SPHS4</name>
<dbReference type="Pfam" id="PF20151">
    <property type="entry name" value="DUF6533"/>
    <property type="match status" value="1"/>
</dbReference>
<keyword evidence="5" id="KW-1185">Reference proteome</keyword>
<feature type="transmembrane region" description="Helical" evidence="2">
    <location>
        <begin position="28"/>
        <end position="47"/>
    </location>
</feature>
<sequence length="344" mass="38326">MSTPSSSPIVPPLGDTIPHDALVRQKQGQAILIWAVGAFCIFCWEWIVCLPQEYKQIWNKPLKLPSLLYLANRYFGLLQLCFVMTVVTDAWSSEVCKHMFFWEPVGALISTVLSQMTLGNRVYALYGKSRIIGALLATVLVIEIGFGAYAISTTSPPLPTPGPSGSKPPCGAVMGPRVWLITFWSIPLFYDLLTFLLTGWTALRFWKQQLNVPLFTVIWRDGVLYFFAIFSMNLINIIIFLTLPQTLRAINLTPTLVFEIVLSCRLLLNLRGTQENYLPPPAAWKPVNASSRTQVPSSQENSVPFGDNGYRGRRDFGSTNSQAAPGRDIVIYVGKETETGINTV</sequence>
<gene>
    <name evidence="4" type="ORF">M422DRAFT_31811</name>
</gene>
<reference evidence="4 5" key="1">
    <citation type="submission" date="2014-06" db="EMBL/GenBank/DDBJ databases">
        <title>Evolutionary Origins and Diversification of the Mycorrhizal Mutualists.</title>
        <authorList>
            <consortium name="DOE Joint Genome Institute"/>
            <consortium name="Mycorrhizal Genomics Consortium"/>
            <person name="Kohler A."/>
            <person name="Kuo A."/>
            <person name="Nagy L.G."/>
            <person name="Floudas D."/>
            <person name="Copeland A."/>
            <person name="Barry K.W."/>
            <person name="Cichocki N."/>
            <person name="Veneault-Fourrey C."/>
            <person name="LaButti K."/>
            <person name="Lindquist E.A."/>
            <person name="Lipzen A."/>
            <person name="Lundell T."/>
            <person name="Morin E."/>
            <person name="Murat C."/>
            <person name="Riley R."/>
            <person name="Ohm R."/>
            <person name="Sun H."/>
            <person name="Tunlid A."/>
            <person name="Henrissat B."/>
            <person name="Grigoriev I.V."/>
            <person name="Hibbett D.S."/>
            <person name="Martin F."/>
        </authorList>
    </citation>
    <scope>NUCLEOTIDE SEQUENCE [LARGE SCALE GENOMIC DNA]</scope>
    <source>
        <strain evidence="4 5">SS14</strain>
    </source>
</reference>
<feature type="transmembrane region" description="Helical" evidence="2">
    <location>
        <begin position="67"/>
        <end position="87"/>
    </location>
</feature>
<keyword evidence="2" id="KW-1133">Transmembrane helix</keyword>
<feature type="transmembrane region" description="Helical" evidence="2">
    <location>
        <begin position="131"/>
        <end position="151"/>
    </location>
</feature>
<dbReference type="InterPro" id="IPR045340">
    <property type="entry name" value="DUF6533"/>
</dbReference>
<protein>
    <recommendedName>
        <fullName evidence="3">DUF6533 domain-containing protein</fullName>
    </recommendedName>
</protein>
<accession>A0A0C9UDP0</accession>
<organism evidence="4 5">
    <name type="scientific">Sphaerobolus stellatus (strain SS14)</name>
    <dbReference type="NCBI Taxonomy" id="990650"/>
    <lineage>
        <taxon>Eukaryota</taxon>
        <taxon>Fungi</taxon>
        <taxon>Dikarya</taxon>
        <taxon>Basidiomycota</taxon>
        <taxon>Agaricomycotina</taxon>
        <taxon>Agaricomycetes</taxon>
        <taxon>Phallomycetidae</taxon>
        <taxon>Geastrales</taxon>
        <taxon>Sphaerobolaceae</taxon>
        <taxon>Sphaerobolus</taxon>
    </lineage>
</organism>
<feature type="transmembrane region" description="Helical" evidence="2">
    <location>
        <begin position="99"/>
        <end position="119"/>
    </location>
</feature>
<dbReference type="AlphaFoldDB" id="A0A0C9UDP0"/>
<dbReference type="Proteomes" id="UP000054279">
    <property type="component" value="Unassembled WGS sequence"/>
</dbReference>
<feature type="transmembrane region" description="Helical" evidence="2">
    <location>
        <begin position="178"/>
        <end position="203"/>
    </location>
</feature>
<keyword evidence="2" id="KW-0472">Membrane</keyword>
<evidence type="ECO:0000313" key="4">
    <source>
        <dbReference type="EMBL" id="KIJ41183.1"/>
    </source>
</evidence>
<evidence type="ECO:0000313" key="5">
    <source>
        <dbReference type="Proteomes" id="UP000054279"/>
    </source>
</evidence>
<keyword evidence="2" id="KW-0812">Transmembrane</keyword>
<dbReference type="HOGENOM" id="CLU_035509_15_4_1"/>
<feature type="transmembrane region" description="Helical" evidence="2">
    <location>
        <begin position="223"/>
        <end position="243"/>
    </location>
</feature>
<evidence type="ECO:0000256" key="2">
    <source>
        <dbReference type="SAM" id="Phobius"/>
    </source>
</evidence>
<dbReference type="EMBL" id="KN837138">
    <property type="protein sequence ID" value="KIJ41183.1"/>
    <property type="molecule type" value="Genomic_DNA"/>
</dbReference>
<feature type="compositionally biased region" description="Polar residues" evidence="1">
    <location>
        <begin position="288"/>
        <end position="302"/>
    </location>
</feature>
<proteinExistence type="predicted"/>
<feature type="region of interest" description="Disordered" evidence="1">
    <location>
        <begin position="288"/>
        <end position="307"/>
    </location>
</feature>
<dbReference type="OrthoDB" id="3353364at2759"/>